<proteinExistence type="predicted"/>
<evidence type="ECO:0000313" key="3">
    <source>
        <dbReference type="EMBL" id="KAL2613911.1"/>
    </source>
</evidence>
<dbReference type="Gene3D" id="3.40.50.410">
    <property type="entry name" value="von Willebrand factor, type A domain"/>
    <property type="match status" value="1"/>
</dbReference>
<dbReference type="Gene3D" id="3.30.450.20">
    <property type="entry name" value="PAS domain"/>
    <property type="match status" value="1"/>
</dbReference>
<dbReference type="CDD" id="cd00198">
    <property type="entry name" value="vWFA"/>
    <property type="match status" value="1"/>
</dbReference>
<keyword evidence="4" id="KW-1185">Reference proteome</keyword>
<reference evidence="3 4" key="1">
    <citation type="submission" date="2024-09" db="EMBL/GenBank/DDBJ databases">
        <title>Chromosome-scale assembly of Riccia fluitans.</title>
        <authorList>
            <person name="Paukszto L."/>
            <person name="Sawicki J."/>
            <person name="Karawczyk K."/>
            <person name="Piernik-Szablinska J."/>
            <person name="Szczecinska M."/>
            <person name="Mazdziarz M."/>
        </authorList>
    </citation>
    <scope>NUCLEOTIDE SEQUENCE [LARGE SCALE GENOMIC DNA]</scope>
    <source>
        <strain evidence="3">Rf_01</strain>
        <tissue evidence="3">Aerial parts of the thallus</tissue>
    </source>
</reference>
<organism evidence="3 4">
    <name type="scientific">Riccia fluitans</name>
    <dbReference type="NCBI Taxonomy" id="41844"/>
    <lineage>
        <taxon>Eukaryota</taxon>
        <taxon>Viridiplantae</taxon>
        <taxon>Streptophyta</taxon>
        <taxon>Embryophyta</taxon>
        <taxon>Marchantiophyta</taxon>
        <taxon>Marchantiopsida</taxon>
        <taxon>Marchantiidae</taxon>
        <taxon>Marchantiales</taxon>
        <taxon>Ricciaceae</taxon>
        <taxon>Riccia</taxon>
    </lineage>
</organism>
<feature type="non-terminal residue" evidence="3">
    <location>
        <position position="490"/>
    </location>
</feature>
<dbReference type="PANTHER" id="PTHR10166:SF37">
    <property type="entry name" value="STOLID, ISOFORM H"/>
    <property type="match status" value="1"/>
</dbReference>
<dbReference type="AlphaFoldDB" id="A0ABD1XY82"/>
<evidence type="ECO:0000256" key="1">
    <source>
        <dbReference type="SAM" id="MobiDB-lite"/>
    </source>
</evidence>
<feature type="region of interest" description="Disordered" evidence="1">
    <location>
        <begin position="470"/>
        <end position="490"/>
    </location>
</feature>
<name>A0ABD1XY82_9MARC</name>
<evidence type="ECO:0000259" key="2">
    <source>
        <dbReference type="PROSITE" id="PS50234"/>
    </source>
</evidence>
<dbReference type="InterPro" id="IPR002035">
    <property type="entry name" value="VWF_A"/>
</dbReference>
<protein>
    <recommendedName>
        <fullName evidence="2">VWFA domain-containing protein</fullName>
    </recommendedName>
</protein>
<dbReference type="PANTHER" id="PTHR10166">
    <property type="entry name" value="VOLTAGE-DEPENDENT CALCIUM CHANNEL SUBUNIT ALPHA-2/DELTA-RELATED"/>
    <property type="match status" value="1"/>
</dbReference>
<dbReference type="EMBL" id="JBHFFA010000007">
    <property type="protein sequence ID" value="KAL2613911.1"/>
    <property type="molecule type" value="Genomic_DNA"/>
</dbReference>
<comment type="caution">
    <text evidence="3">The sequence shown here is derived from an EMBL/GenBank/DDBJ whole genome shotgun (WGS) entry which is preliminary data.</text>
</comment>
<gene>
    <name evidence="3" type="ORF">R1flu_025603</name>
</gene>
<dbReference type="InterPro" id="IPR036465">
    <property type="entry name" value="vWFA_dom_sf"/>
</dbReference>
<evidence type="ECO:0000313" key="4">
    <source>
        <dbReference type="Proteomes" id="UP001605036"/>
    </source>
</evidence>
<dbReference type="InterPro" id="IPR051173">
    <property type="entry name" value="Ca_channel_alpha-2/delta"/>
</dbReference>
<feature type="domain" description="VWFA" evidence="2">
    <location>
        <begin position="192"/>
        <end position="395"/>
    </location>
</feature>
<dbReference type="PROSITE" id="PS50234">
    <property type="entry name" value="VWFA"/>
    <property type="match status" value="1"/>
</dbReference>
<dbReference type="SMART" id="SM00327">
    <property type="entry name" value="VWA"/>
    <property type="match status" value="1"/>
</dbReference>
<accession>A0ABD1XY82</accession>
<sequence length="490" mass="53249">MNELLTVFSPLAAVSDKLNEEKEGIKALASSLGAAYDTPCPPSCPCSQDLCRPLPTSSKAICFPSDHNIDSNLYSCTDLLAKDRVTSNCASVVVTNTTSSVNYVRVDENGNVTLSQNPENTQTSAVCRTQQLDDVFQSISTTFGTYYVDYYVGTIDGSVRTFPGREDQTDNCAAFDSRKRPFYNGGISYPNHLVILIDRGSDMGGDATLPAGTSSGSRLENAQKFASSLMETVYVDSYVNVFTFGGGGGIPYQDSRKVLFNYTNPQNHPELQPLKNQIISTIINDTATVPADFVEALNVSFRAFDTVSESLALNIIIFTDGGFTATIDYSDASTVAVINQVKSRTKLFIYGITPAASDAGLQTLSNRVDGYYRNLETLPDFRGPLVSMGTYFGYLAASHKISYGDTPFWTRNYKDFFSIGDIVTVAMPAFNTNNTFVGVAGIDITLDELGPSKGSNEVRDDFNNAVRNRRNNQTQLTQPAPVAADIPNTF</sequence>
<dbReference type="Proteomes" id="UP001605036">
    <property type="component" value="Unassembled WGS sequence"/>
</dbReference>
<dbReference type="SUPFAM" id="SSF53300">
    <property type="entry name" value="vWA-like"/>
    <property type="match status" value="1"/>
</dbReference>